<dbReference type="PATRIC" id="fig|476272.21.peg.3360"/>
<dbReference type="CDD" id="cd00430">
    <property type="entry name" value="PLPDE_III_AR"/>
    <property type="match status" value="1"/>
</dbReference>
<dbReference type="InterPro" id="IPR011079">
    <property type="entry name" value="Ala_racemase_C"/>
</dbReference>
<dbReference type="NCBIfam" id="TIGR00492">
    <property type="entry name" value="alr"/>
    <property type="match status" value="1"/>
</dbReference>
<dbReference type="GeneID" id="86821616"/>
<feature type="modified residue" description="N6-(pyridoxal phosphate)lysine" evidence="4 5">
    <location>
        <position position="38"/>
    </location>
</feature>
<dbReference type="GO" id="GO:0030632">
    <property type="term" value="P:D-alanine biosynthetic process"/>
    <property type="evidence" value="ECO:0007669"/>
    <property type="project" value="UniProtKB-UniRule"/>
</dbReference>
<evidence type="ECO:0000313" key="8">
    <source>
        <dbReference type="EMBL" id="EEG50739.1"/>
    </source>
</evidence>
<dbReference type="GO" id="GO:0009252">
    <property type="term" value="P:peptidoglycan biosynthetic process"/>
    <property type="evidence" value="ECO:0007669"/>
    <property type="project" value="TreeGrafter"/>
</dbReference>
<dbReference type="Pfam" id="PF00842">
    <property type="entry name" value="Ala_racemase_C"/>
    <property type="match status" value="1"/>
</dbReference>
<dbReference type="GO" id="GO:0005829">
    <property type="term" value="C:cytosol"/>
    <property type="evidence" value="ECO:0007669"/>
    <property type="project" value="TreeGrafter"/>
</dbReference>
<dbReference type="InterPro" id="IPR000821">
    <property type="entry name" value="Ala_racemase"/>
</dbReference>
<dbReference type="SUPFAM" id="SSF51419">
    <property type="entry name" value="PLP-binding barrel"/>
    <property type="match status" value="1"/>
</dbReference>
<feature type="active site" description="Proton acceptor; specific for D-alanine" evidence="4">
    <location>
        <position position="38"/>
    </location>
</feature>
<evidence type="ECO:0000256" key="4">
    <source>
        <dbReference type="HAMAP-Rule" id="MF_01201"/>
    </source>
</evidence>
<dbReference type="HAMAP" id="MF_01201">
    <property type="entry name" value="Ala_racemase"/>
    <property type="match status" value="1"/>
</dbReference>
<dbReference type="HOGENOM" id="CLU_028393_2_2_9"/>
<dbReference type="SMART" id="SM01005">
    <property type="entry name" value="Ala_racemase_C"/>
    <property type="match status" value="1"/>
</dbReference>
<evidence type="ECO:0000256" key="5">
    <source>
        <dbReference type="PIRSR" id="PIRSR600821-50"/>
    </source>
</evidence>
<dbReference type="Proteomes" id="UP000003100">
    <property type="component" value="Unassembled WGS sequence"/>
</dbReference>
<dbReference type="Gene3D" id="3.20.20.10">
    <property type="entry name" value="Alanine racemase"/>
    <property type="match status" value="1"/>
</dbReference>
<feature type="binding site" evidence="4 6">
    <location>
        <position position="316"/>
    </location>
    <ligand>
        <name>substrate</name>
    </ligand>
</feature>
<dbReference type="EC" id="5.1.1.1" evidence="4"/>
<comment type="cofactor">
    <cofactor evidence="1 4 5">
        <name>pyridoxal 5'-phosphate</name>
        <dbReference type="ChEBI" id="CHEBI:597326"/>
    </cofactor>
</comment>
<dbReference type="InterPro" id="IPR029066">
    <property type="entry name" value="PLP-binding_barrel"/>
</dbReference>
<organism evidence="8 9">
    <name type="scientific">Blautia hydrogenotrophica (strain DSM 10507 / JCM 14656 / S5a33)</name>
    <name type="common">Ruminococcus hydrogenotrophicus</name>
    <dbReference type="NCBI Taxonomy" id="476272"/>
    <lineage>
        <taxon>Bacteria</taxon>
        <taxon>Bacillati</taxon>
        <taxon>Bacillota</taxon>
        <taxon>Clostridia</taxon>
        <taxon>Lachnospirales</taxon>
        <taxon>Lachnospiraceae</taxon>
        <taxon>Blautia</taxon>
    </lineage>
</organism>
<gene>
    <name evidence="8" type="ORF">RUMHYD_00352</name>
</gene>
<comment type="function">
    <text evidence="4">Catalyzes the interconversion of L-alanine and D-alanine. May also act on other amino acids.</text>
</comment>
<dbReference type="Pfam" id="PF01168">
    <property type="entry name" value="Ala_racemase_N"/>
    <property type="match status" value="1"/>
</dbReference>
<dbReference type="InterPro" id="IPR020622">
    <property type="entry name" value="Ala_racemase_pyridoxalP-BS"/>
</dbReference>
<dbReference type="PANTHER" id="PTHR30511">
    <property type="entry name" value="ALANINE RACEMASE"/>
    <property type="match status" value="1"/>
</dbReference>
<dbReference type="EMBL" id="ACBZ01000012">
    <property type="protein sequence ID" value="EEG50739.1"/>
    <property type="molecule type" value="Genomic_DNA"/>
</dbReference>
<sequence>MEKNSRTKVSISLDAIAQNFEEMHRKLPKETKMMAVIKADGYGHGALAIAKTVESYEYVWGFATATAQEAGQLREAGIHKPILVLGYTFQEDDALLVREEIRPTVFQYSTAKRLSQEAARQGKTVHIHLALDTGMARIGFPVQKESVREIQKIQKLDFLEIEGLFTHFAKADEADLTYTAEQLRQYEQFCQWLSQEGVTVPIRHCANSAGIMCVPRAYLDLVRAGIIMYGIYPSDEVEREKLFLRPAMEWKAQIAYVKTVPAGCAVSYGGTYVTEKETKIATIPVGYADGYPRSLSNKGWILVHGQKAPILGRVCMDQFMVDVTDIPQVRQHDEVTLIGWDHQAFLSVEELARLSGRFPYEFVCDIGSRVPRVYIQNHKEIEEL</sequence>
<dbReference type="UniPathway" id="UPA00042">
    <property type="reaction ID" value="UER00497"/>
</dbReference>
<keyword evidence="3 4" id="KW-0413">Isomerase</keyword>
<evidence type="ECO:0000256" key="1">
    <source>
        <dbReference type="ARBA" id="ARBA00001933"/>
    </source>
</evidence>
<dbReference type="FunFam" id="3.20.20.10:FF:000002">
    <property type="entry name" value="Alanine racemase"/>
    <property type="match status" value="1"/>
</dbReference>
<dbReference type="RefSeq" id="WP_005945434.1">
    <property type="nucleotide sequence ID" value="NZ_CP136423.1"/>
</dbReference>
<comment type="similarity">
    <text evidence="4">Belongs to the alanine racemase family.</text>
</comment>
<evidence type="ECO:0000256" key="3">
    <source>
        <dbReference type="ARBA" id="ARBA00023235"/>
    </source>
</evidence>
<feature type="active site" description="Proton acceptor; specific for L-alanine" evidence="4">
    <location>
        <position position="268"/>
    </location>
</feature>
<comment type="catalytic activity">
    <reaction evidence="4">
        <text>L-alanine = D-alanine</text>
        <dbReference type="Rhea" id="RHEA:20249"/>
        <dbReference type="ChEBI" id="CHEBI:57416"/>
        <dbReference type="ChEBI" id="CHEBI:57972"/>
        <dbReference type="EC" id="5.1.1.1"/>
    </reaction>
</comment>
<evidence type="ECO:0000256" key="6">
    <source>
        <dbReference type="PIRSR" id="PIRSR600821-52"/>
    </source>
</evidence>
<dbReference type="eggNOG" id="COG0787">
    <property type="taxonomic scope" value="Bacteria"/>
</dbReference>
<dbReference type="InterPro" id="IPR001608">
    <property type="entry name" value="Ala_racemase_N"/>
</dbReference>
<dbReference type="InterPro" id="IPR009006">
    <property type="entry name" value="Ala_racemase/Decarboxylase_C"/>
</dbReference>
<dbReference type="AlphaFoldDB" id="C0CHN8"/>
<dbReference type="GO" id="GO:0030170">
    <property type="term" value="F:pyridoxal phosphate binding"/>
    <property type="evidence" value="ECO:0007669"/>
    <property type="project" value="UniProtKB-UniRule"/>
</dbReference>
<reference evidence="8 9" key="1">
    <citation type="submission" date="2009-01" db="EMBL/GenBank/DDBJ databases">
        <authorList>
            <person name="Fulton L."/>
            <person name="Clifton S."/>
            <person name="Fulton B."/>
            <person name="Xu J."/>
            <person name="Minx P."/>
            <person name="Pepin K.H."/>
            <person name="Johnson M."/>
            <person name="Bhonagiri V."/>
            <person name="Nash W.E."/>
            <person name="Mardis E.R."/>
            <person name="Wilson R.K."/>
        </authorList>
    </citation>
    <scope>NUCLEOTIDE SEQUENCE [LARGE SCALE GENOMIC DNA]</scope>
    <source>
        <strain evidence="9">DSM 10507 / JCM 14656 / S5a33</strain>
    </source>
</reference>
<name>C0CHN8_BLAHS</name>
<comment type="pathway">
    <text evidence="4">Amino-acid biosynthesis; D-alanine biosynthesis; D-alanine from L-alanine: step 1/1.</text>
</comment>
<keyword evidence="2 4" id="KW-0663">Pyridoxal phosphate</keyword>
<dbReference type="PRINTS" id="PR00992">
    <property type="entry name" value="ALARACEMASE"/>
</dbReference>
<accession>C0CHN8</accession>
<evidence type="ECO:0000256" key="2">
    <source>
        <dbReference type="ARBA" id="ARBA00022898"/>
    </source>
</evidence>
<keyword evidence="9" id="KW-1185">Reference proteome</keyword>
<dbReference type="PROSITE" id="PS00395">
    <property type="entry name" value="ALANINE_RACEMASE"/>
    <property type="match status" value="1"/>
</dbReference>
<feature type="domain" description="Alanine racemase C-terminal" evidence="7">
    <location>
        <begin position="247"/>
        <end position="375"/>
    </location>
</feature>
<proteinExistence type="inferred from homology"/>
<dbReference type="Gene3D" id="2.40.37.10">
    <property type="entry name" value="Lyase, Ornithine Decarboxylase, Chain A, domain 1"/>
    <property type="match status" value="1"/>
</dbReference>
<evidence type="ECO:0000313" key="9">
    <source>
        <dbReference type="Proteomes" id="UP000003100"/>
    </source>
</evidence>
<evidence type="ECO:0000259" key="7">
    <source>
        <dbReference type="SMART" id="SM01005"/>
    </source>
</evidence>
<feature type="binding site" evidence="4 6">
    <location>
        <position position="137"/>
    </location>
    <ligand>
        <name>substrate</name>
    </ligand>
</feature>
<dbReference type="SUPFAM" id="SSF50621">
    <property type="entry name" value="Alanine racemase C-terminal domain-like"/>
    <property type="match status" value="1"/>
</dbReference>
<protein>
    <recommendedName>
        <fullName evidence="4">Alanine racemase</fullName>
        <ecNumber evidence="4">5.1.1.1</ecNumber>
    </recommendedName>
</protein>
<dbReference type="PANTHER" id="PTHR30511:SF0">
    <property type="entry name" value="ALANINE RACEMASE, CATABOLIC-RELATED"/>
    <property type="match status" value="1"/>
</dbReference>
<reference evidence="8 9" key="2">
    <citation type="submission" date="2009-02" db="EMBL/GenBank/DDBJ databases">
        <title>Draft genome sequence of Blautia hydrogenotrophica DSM 10507 (Ruminococcus hydrogenotrophicus DSM 10507).</title>
        <authorList>
            <person name="Sudarsanam P."/>
            <person name="Ley R."/>
            <person name="Guruge J."/>
            <person name="Turnbaugh P.J."/>
            <person name="Mahowald M."/>
            <person name="Liep D."/>
            <person name="Gordon J."/>
        </authorList>
    </citation>
    <scope>NUCLEOTIDE SEQUENCE [LARGE SCALE GENOMIC DNA]</scope>
    <source>
        <strain evidence="9">DSM 10507 / JCM 14656 / S5a33</strain>
    </source>
</reference>
<dbReference type="GO" id="GO:0008784">
    <property type="term" value="F:alanine racemase activity"/>
    <property type="evidence" value="ECO:0007669"/>
    <property type="project" value="UniProtKB-UniRule"/>
</dbReference>